<organism evidence="1 2">
    <name type="scientific">Coregonus suidteri</name>
    <dbReference type="NCBI Taxonomy" id="861788"/>
    <lineage>
        <taxon>Eukaryota</taxon>
        <taxon>Metazoa</taxon>
        <taxon>Chordata</taxon>
        <taxon>Craniata</taxon>
        <taxon>Vertebrata</taxon>
        <taxon>Euteleostomi</taxon>
        <taxon>Actinopterygii</taxon>
        <taxon>Neopterygii</taxon>
        <taxon>Teleostei</taxon>
        <taxon>Protacanthopterygii</taxon>
        <taxon>Salmoniformes</taxon>
        <taxon>Salmonidae</taxon>
        <taxon>Coregoninae</taxon>
        <taxon>Coregonus</taxon>
    </lineage>
</organism>
<evidence type="ECO:0000313" key="1">
    <source>
        <dbReference type="EMBL" id="KAK6296959.1"/>
    </source>
</evidence>
<comment type="caution">
    <text evidence="1">The sequence shown here is derived from an EMBL/GenBank/DDBJ whole genome shotgun (WGS) entry which is preliminary data.</text>
</comment>
<dbReference type="EMBL" id="JAGTTL010000032">
    <property type="protein sequence ID" value="KAK6296959.1"/>
    <property type="molecule type" value="Genomic_DNA"/>
</dbReference>
<name>A0AAN8Q9W9_9TELE</name>
<protein>
    <submittedName>
        <fullName evidence="1">Uncharacterized protein</fullName>
    </submittedName>
</protein>
<gene>
    <name evidence="1" type="ORF">J4Q44_G00331010</name>
</gene>
<sequence>MRVRTVVVDVTLPPAWCTPCWTQGLYELHHNPRCDPPIWVVLFTQGRMGKGWAGPDADEGQAFAVLVPQGTVCDDSICGVWLLRGQQMASRTSGWRICKQVMADRRTIKARDWQGIAENQRTKALNY</sequence>
<proteinExistence type="predicted"/>
<dbReference type="AlphaFoldDB" id="A0AAN8Q9W9"/>
<evidence type="ECO:0000313" key="2">
    <source>
        <dbReference type="Proteomes" id="UP001356427"/>
    </source>
</evidence>
<accession>A0AAN8Q9W9</accession>
<dbReference type="Proteomes" id="UP001356427">
    <property type="component" value="Unassembled WGS sequence"/>
</dbReference>
<reference evidence="1 2" key="1">
    <citation type="submission" date="2021-04" db="EMBL/GenBank/DDBJ databases">
        <authorList>
            <person name="De Guttry C."/>
            <person name="Zahm M."/>
            <person name="Klopp C."/>
            <person name="Cabau C."/>
            <person name="Louis A."/>
            <person name="Berthelot C."/>
            <person name="Parey E."/>
            <person name="Roest Crollius H."/>
            <person name="Montfort J."/>
            <person name="Robinson-Rechavi M."/>
            <person name="Bucao C."/>
            <person name="Bouchez O."/>
            <person name="Gislard M."/>
            <person name="Lluch J."/>
            <person name="Milhes M."/>
            <person name="Lampietro C."/>
            <person name="Lopez Roques C."/>
            <person name="Donnadieu C."/>
            <person name="Braasch I."/>
            <person name="Desvignes T."/>
            <person name="Postlethwait J."/>
            <person name="Bobe J."/>
            <person name="Wedekind C."/>
            <person name="Guiguen Y."/>
        </authorList>
    </citation>
    <scope>NUCLEOTIDE SEQUENCE [LARGE SCALE GENOMIC DNA]</scope>
    <source>
        <strain evidence="1">Cs_M1</strain>
        <tissue evidence="1">Blood</tissue>
    </source>
</reference>
<keyword evidence="2" id="KW-1185">Reference proteome</keyword>